<dbReference type="SUPFAM" id="SSF141734">
    <property type="entry name" value="HisI-like"/>
    <property type="match status" value="1"/>
</dbReference>
<evidence type="ECO:0000256" key="4">
    <source>
        <dbReference type="ARBA" id="ARBA00005169"/>
    </source>
</evidence>
<dbReference type="Pfam" id="PF01502">
    <property type="entry name" value="PRA-CH"/>
    <property type="match status" value="1"/>
</dbReference>
<dbReference type="GO" id="GO:0004635">
    <property type="term" value="F:phosphoribosyl-AMP cyclohydrolase activity"/>
    <property type="evidence" value="ECO:0007669"/>
    <property type="project" value="UniProtKB-UniRule"/>
</dbReference>
<dbReference type="GO" id="GO:0005737">
    <property type="term" value="C:cytoplasm"/>
    <property type="evidence" value="ECO:0007669"/>
    <property type="project" value="UniProtKB-SubCell"/>
</dbReference>
<evidence type="ECO:0000256" key="7">
    <source>
        <dbReference type="ARBA" id="ARBA00008299"/>
    </source>
</evidence>
<dbReference type="InterPro" id="IPR008179">
    <property type="entry name" value="HisE"/>
</dbReference>
<dbReference type="UniPathway" id="UPA00031">
    <property type="reaction ID" value="UER00007"/>
</dbReference>
<keyword evidence="14 15" id="KW-0511">Multifunctional enzyme</keyword>
<evidence type="ECO:0000256" key="3">
    <source>
        <dbReference type="ARBA" id="ARBA00004496"/>
    </source>
</evidence>
<feature type="region of interest" description="Phosphoribosyl-ATP pyrophosphohydrolase" evidence="15">
    <location>
        <begin position="117"/>
        <end position="218"/>
    </location>
</feature>
<dbReference type="HAMAP" id="MF_01021">
    <property type="entry name" value="HisI"/>
    <property type="match status" value="1"/>
</dbReference>
<evidence type="ECO:0000256" key="2">
    <source>
        <dbReference type="ARBA" id="ARBA00001460"/>
    </source>
</evidence>
<name>A0A7W7Y5T1_9BACT</name>
<dbReference type="EC" id="3.5.4.19" evidence="15"/>
<evidence type="ECO:0000256" key="15">
    <source>
        <dbReference type="HAMAP-Rule" id="MF_01019"/>
    </source>
</evidence>
<evidence type="ECO:0000256" key="6">
    <source>
        <dbReference type="ARBA" id="ARBA00007731"/>
    </source>
</evidence>
<comment type="pathway">
    <text evidence="4 15">Amino-acid biosynthesis; L-histidine biosynthesis; L-histidine from 5-phospho-alpha-D-ribose 1-diphosphate: step 3/9.</text>
</comment>
<keyword evidence="10 15" id="KW-0547">Nucleotide-binding</keyword>
<comment type="caution">
    <text evidence="17">The sequence shown here is derived from an EMBL/GenBank/DDBJ whole genome shotgun (WGS) entry which is preliminary data.</text>
</comment>
<dbReference type="SUPFAM" id="SSF101386">
    <property type="entry name" value="all-alpha NTP pyrophosphatases"/>
    <property type="match status" value="1"/>
</dbReference>
<keyword evidence="18" id="KW-1185">Reference proteome</keyword>
<dbReference type="RefSeq" id="WP_183733503.1">
    <property type="nucleotide sequence ID" value="NZ_JACHID010000013.1"/>
</dbReference>
<dbReference type="Pfam" id="PF01503">
    <property type="entry name" value="PRA-PH"/>
    <property type="match status" value="1"/>
</dbReference>
<evidence type="ECO:0000256" key="11">
    <source>
        <dbReference type="ARBA" id="ARBA00022801"/>
    </source>
</evidence>
<dbReference type="InterPro" id="IPR023019">
    <property type="entry name" value="His_synth_HisIE"/>
</dbReference>
<keyword evidence="13 15" id="KW-0368">Histidine biosynthesis</keyword>
<reference evidence="17 18" key="1">
    <citation type="submission" date="2020-08" db="EMBL/GenBank/DDBJ databases">
        <title>Genomic Encyclopedia of Type Strains, Phase IV (KMG-IV): sequencing the most valuable type-strain genomes for metagenomic binning, comparative biology and taxonomic classification.</title>
        <authorList>
            <person name="Goeker M."/>
        </authorList>
    </citation>
    <scope>NUCLEOTIDE SEQUENCE [LARGE SCALE GENOMIC DNA]</scope>
    <source>
        <strain evidence="17 18">DSM 22071</strain>
    </source>
</reference>
<dbReference type="Proteomes" id="UP000528322">
    <property type="component" value="Unassembled WGS sequence"/>
</dbReference>
<keyword evidence="11 15" id="KW-0378">Hydrolase</keyword>
<evidence type="ECO:0000256" key="13">
    <source>
        <dbReference type="ARBA" id="ARBA00023102"/>
    </source>
</evidence>
<evidence type="ECO:0000256" key="8">
    <source>
        <dbReference type="ARBA" id="ARBA00022490"/>
    </source>
</evidence>
<dbReference type="InterPro" id="IPR026660">
    <property type="entry name" value="PRA-CH"/>
</dbReference>
<accession>A0A7W7Y5T1</accession>
<gene>
    <name evidence="15" type="primary">hisI</name>
    <name evidence="15" type="synonym">hisIE</name>
    <name evidence="17" type="ORF">HNR37_001971</name>
</gene>
<evidence type="ECO:0000313" key="18">
    <source>
        <dbReference type="Proteomes" id="UP000528322"/>
    </source>
</evidence>
<dbReference type="PANTHER" id="PTHR42945">
    <property type="entry name" value="HISTIDINE BIOSYNTHESIS BIFUNCTIONAL PROTEIN"/>
    <property type="match status" value="1"/>
</dbReference>
<dbReference type="NCBIfam" id="TIGR03188">
    <property type="entry name" value="histidine_hisI"/>
    <property type="match status" value="1"/>
</dbReference>
<dbReference type="AlphaFoldDB" id="A0A7W7Y5T1"/>
<protein>
    <recommendedName>
        <fullName evidence="15">Histidine biosynthesis bifunctional protein HisIE</fullName>
    </recommendedName>
    <domain>
        <recommendedName>
            <fullName evidence="15">Phosphoribosyl-AMP cyclohydrolase</fullName>
            <shortName evidence="15">PRA-CH</shortName>
            <ecNumber evidence="15">3.5.4.19</ecNumber>
        </recommendedName>
    </domain>
    <domain>
        <recommendedName>
            <fullName evidence="15">Phosphoribosyl-ATP pyrophosphatase</fullName>
            <shortName evidence="15">PRA-PH</shortName>
            <ecNumber evidence="15">3.6.1.31</ecNumber>
        </recommendedName>
    </domain>
</protein>
<dbReference type="FunFam" id="3.10.20.810:FF:000001">
    <property type="entry name" value="Histidine biosynthesis bifunctional protein HisIE"/>
    <property type="match status" value="1"/>
</dbReference>
<sequence length="218" mass="24453">MALDYSKLKFDDKGLLTVITQDWRSGEVLMVAFADKEAVHKTLETGRVHYFSRSRQQLWLKGESSGAYQLVKEMRIDCDRDALLIKIEQLGGGACHTGERSCFFEIALPGPSSFDILERLDEVIQERKNADSTQSYVKTLLDKGDDASLKKIGEETLEYACAVKDGLRDRIISEAADVVFHMAVSMAGNNITLTDVKDELYRRFGTGGHIEKAQRPVE</sequence>
<comment type="similarity">
    <text evidence="6 15">In the C-terminal section; belongs to the PRA-PH family.</text>
</comment>
<evidence type="ECO:0000256" key="10">
    <source>
        <dbReference type="ARBA" id="ARBA00022741"/>
    </source>
</evidence>
<evidence type="ECO:0000256" key="5">
    <source>
        <dbReference type="ARBA" id="ARBA00005204"/>
    </source>
</evidence>
<dbReference type="EMBL" id="JACHID010000013">
    <property type="protein sequence ID" value="MBB5022633.1"/>
    <property type="molecule type" value="Genomic_DNA"/>
</dbReference>
<comment type="catalytic activity">
    <reaction evidence="1 15">
        <text>1-(5-phospho-beta-D-ribosyl)-5'-AMP + H2O = 1-(5-phospho-beta-D-ribosyl)-5-[(5-phospho-beta-D-ribosylamino)methylideneamino]imidazole-4-carboxamide</text>
        <dbReference type="Rhea" id="RHEA:20049"/>
        <dbReference type="ChEBI" id="CHEBI:15377"/>
        <dbReference type="ChEBI" id="CHEBI:58435"/>
        <dbReference type="ChEBI" id="CHEBI:59457"/>
        <dbReference type="EC" id="3.5.4.19"/>
    </reaction>
</comment>
<dbReference type="NCBIfam" id="NF001611">
    <property type="entry name" value="PRK00400.1-3"/>
    <property type="match status" value="1"/>
</dbReference>
<keyword evidence="9 15" id="KW-0028">Amino-acid biosynthesis</keyword>
<comment type="subcellular location">
    <subcellularLocation>
        <location evidence="3 15">Cytoplasm</location>
    </subcellularLocation>
</comment>
<dbReference type="PANTHER" id="PTHR42945:SF1">
    <property type="entry name" value="HISTIDINE BIOSYNTHESIS BIFUNCTIONAL PROTEIN HIS7"/>
    <property type="match status" value="1"/>
</dbReference>
<dbReference type="Gene3D" id="3.10.20.810">
    <property type="entry name" value="Phosphoribosyl-AMP cyclohydrolase"/>
    <property type="match status" value="1"/>
</dbReference>
<feature type="domain" description="Phosphoribosyl-AMP cyclohydrolase" evidence="16">
    <location>
        <begin position="30"/>
        <end position="104"/>
    </location>
</feature>
<keyword evidence="8 15" id="KW-0963">Cytoplasm</keyword>
<dbReference type="NCBIfam" id="NF000768">
    <property type="entry name" value="PRK00051.1"/>
    <property type="match status" value="1"/>
</dbReference>
<dbReference type="GO" id="GO:0000105">
    <property type="term" value="P:L-histidine biosynthetic process"/>
    <property type="evidence" value="ECO:0007669"/>
    <property type="project" value="UniProtKB-UniRule"/>
</dbReference>
<dbReference type="InterPro" id="IPR038019">
    <property type="entry name" value="PRib_AMP_CycHydrolase_sf"/>
</dbReference>
<evidence type="ECO:0000259" key="16">
    <source>
        <dbReference type="Pfam" id="PF01502"/>
    </source>
</evidence>
<evidence type="ECO:0000256" key="1">
    <source>
        <dbReference type="ARBA" id="ARBA00000024"/>
    </source>
</evidence>
<dbReference type="NCBIfam" id="NF002747">
    <property type="entry name" value="PRK02759.1"/>
    <property type="match status" value="1"/>
</dbReference>
<feature type="region of interest" description="Phosphoribosyl-AMP cyclohydrolase" evidence="15">
    <location>
        <begin position="1"/>
        <end position="116"/>
    </location>
</feature>
<dbReference type="GO" id="GO:0004636">
    <property type="term" value="F:phosphoribosyl-ATP diphosphatase activity"/>
    <property type="evidence" value="ECO:0007669"/>
    <property type="project" value="UniProtKB-UniRule"/>
</dbReference>
<comment type="pathway">
    <text evidence="5 15">Amino-acid biosynthesis; L-histidine biosynthesis; L-histidine from 5-phospho-alpha-D-ribose 1-diphosphate: step 2/9.</text>
</comment>
<comment type="catalytic activity">
    <reaction evidence="2 15">
        <text>1-(5-phospho-beta-D-ribosyl)-ATP + H2O = 1-(5-phospho-beta-D-ribosyl)-5'-AMP + diphosphate + H(+)</text>
        <dbReference type="Rhea" id="RHEA:22828"/>
        <dbReference type="ChEBI" id="CHEBI:15377"/>
        <dbReference type="ChEBI" id="CHEBI:15378"/>
        <dbReference type="ChEBI" id="CHEBI:33019"/>
        <dbReference type="ChEBI" id="CHEBI:59457"/>
        <dbReference type="ChEBI" id="CHEBI:73183"/>
        <dbReference type="EC" id="3.6.1.31"/>
    </reaction>
</comment>
<proteinExistence type="inferred from homology"/>
<dbReference type="Gene3D" id="1.10.287.1080">
    <property type="entry name" value="MazG-like"/>
    <property type="match status" value="1"/>
</dbReference>
<organism evidence="17 18">
    <name type="scientific">Desulfurispira natronophila</name>
    <dbReference type="NCBI Taxonomy" id="682562"/>
    <lineage>
        <taxon>Bacteria</taxon>
        <taxon>Pseudomonadati</taxon>
        <taxon>Chrysiogenota</taxon>
        <taxon>Chrysiogenia</taxon>
        <taxon>Chrysiogenales</taxon>
        <taxon>Chrysiogenaceae</taxon>
        <taxon>Desulfurispira</taxon>
    </lineage>
</organism>
<keyword evidence="12 15" id="KW-0067">ATP-binding</keyword>
<evidence type="ECO:0000313" key="17">
    <source>
        <dbReference type="EMBL" id="MBB5022633.1"/>
    </source>
</evidence>
<dbReference type="GO" id="GO:0005524">
    <property type="term" value="F:ATP binding"/>
    <property type="evidence" value="ECO:0007669"/>
    <property type="project" value="UniProtKB-KW"/>
</dbReference>
<dbReference type="HAMAP" id="MF_01020">
    <property type="entry name" value="HisE"/>
    <property type="match status" value="1"/>
</dbReference>
<dbReference type="HAMAP" id="MF_01019">
    <property type="entry name" value="HisIE"/>
    <property type="match status" value="1"/>
</dbReference>
<dbReference type="InterPro" id="IPR002496">
    <property type="entry name" value="PRib_AMP_CycHydrolase_dom"/>
</dbReference>
<comment type="similarity">
    <text evidence="7 15">In the N-terminal section; belongs to the PRA-CH family.</text>
</comment>
<evidence type="ECO:0000256" key="12">
    <source>
        <dbReference type="ARBA" id="ARBA00022840"/>
    </source>
</evidence>
<evidence type="ECO:0000256" key="9">
    <source>
        <dbReference type="ARBA" id="ARBA00022605"/>
    </source>
</evidence>
<dbReference type="InterPro" id="IPR021130">
    <property type="entry name" value="PRib-ATP_PPHydrolase-like"/>
</dbReference>
<dbReference type="EC" id="3.6.1.31" evidence="15"/>
<evidence type="ECO:0000256" key="14">
    <source>
        <dbReference type="ARBA" id="ARBA00023268"/>
    </source>
</evidence>
<dbReference type="CDD" id="cd11534">
    <property type="entry name" value="NTP-PPase_HisIE_like"/>
    <property type="match status" value="1"/>
</dbReference>